<reference evidence="1 2" key="1">
    <citation type="submission" date="2009-06" db="EMBL/GenBank/DDBJ databases">
        <title>Complete sequence of Thermotogales bacterium TBF 19.5.1.</title>
        <authorList>
            <consortium name="US DOE Joint Genome Institute"/>
            <person name="Lucas S."/>
            <person name="Copeland A."/>
            <person name="Lapidus A."/>
            <person name="Glavina del Rio T."/>
            <person name="Tice H."/>
            <person name="Bruce D."/>
            <person name="Goodwin L."/>
            <person name="Pitluck S."/>
            <person name="Chertkov O."/>
            <person name="Brettin T."/>
            <person name="Detter J.C."/>
            <person name="Han C."/>
            <person name="Schmutz J."/>
            <person name="Larimer F."/>
            <person name="Land M."/>
            <person name="Hauser L."/>
            <person name="Kyrpides N."/>
            <person name="Ovchinnikova G."/>
            <person name="Noll K."/>
        </authorList>
    </citation>
    <scope>NUCLEOTIDE SEQUENCE [LARGE SCALE GENOMIC DNA]</scope>
    <source>
        <strain evidence="2">ATCC BAA-1733 / DSM 21960 / TBF 19.5.1</strain>
    </source>
</reference>
<accession>C5CFZ1</accession>
<evidence type="ECO:0000313" key="1">
    <source>
        <dbReference type="EMBL" id="ACR80485.1"/>
    </source>
</evidence>
<dbReference type="Gene3D" id="1.10.472.50">
    <property type="entry name" value="HD-domain/PDEase-like"/>
    <property type="match status" value="1"/>
</dbReference>
<evidence type="ECO:0000313" key="2">
    <source>
        <dbReference type="Proteomes" id="UP000002382"/>
    </source>
</evidence>
<protein>
    <submittedName>
        <fullName evidence="1">Uncharacterized protein</fullName>
    </submittedName>
</protein>
<name>C5CFZ1_KOSOT</name>
<gene>
    <name evidence="1" type="ordered locus">Kole_1801</name>
</gene>
<dbReference type="KEGG" id="kol:Kole_1801"/>
<dbReference type="AlphaFoldDB" id="C5CFZ1"/>
<dbReference type="SUPFAM" id="SSF109604">
    <property type="entry name" value="HD-domain/PDEase-like"/>
    <property type="match status" value="1"/>
</dbReference>
<dbReference type="EMBL" id="CP001634">
    <property type="protein sequence ID" value="ACR80485.1"/>
    <property type="molecule type" value="Genomic_DNA"/>
</dbReference>
<dbReference type="Proteomes" id="UP000002382">
    <property type="component" value="Chromosome"/>
</dbReference>
<dbReference type="STRING" id="521045.Kole_1801"/>
<reference evidence="1 2" key="2">
    <citation type="journal article" date="2011" name="J. Bacteriol.">
        <title>Genome Sequence of Kosmotoga olearia Strain TBF 19.5.1, a Thermophilic Bacterium with a Wide Growth Temperature Range, Isolated from the Troll B Oil Platform in the North Sea.</title>
        <authorList>
            <person name="Swithers K.S."/>
            <person name="Dipippo J.L."/>
            <person name="Bruce D.C."/>
            <person name="Detter C."/>
            <person name="Tapia R."/>
            <person name="Han S."/>
            <person name="Goodwin L.A."/>
            <person name="Han J."/>
            <person name="Woyke T."/>
            <person name="Pitluck S."/>
            <person name="Pennacchio L."/>
            <person name="Nolan M."/>
            <person name="Mikhailova N."/>
            <person name="Land M.L."/>
            <person name="Nesbo C.L."/>
            <person name="Gogarten J.P."/>
            <person name="Noll K.M."/>
        </authorList>
    </citation>
    <scope>NUCLEOTIDE SEQUENCE [LARGE SCALE GENOMIC DNA]</scope>
    <source>
        <strain evidence="2">ATCC BAA-1733 / DSM 21960 / TBF 19.5.1</strain>
    </source>
</reference>
<keyword evidence="2" id="KW-1185">Reference proteome</keyword>
<dbReference type="HOGENOM" id="CLU_3217592_0_0_0"/>
<sequence>MINITDLLQFVRPYYESKDIMHDLSHVERVLKTANRLGKPMKAK</sequence>
<organism evidence="1 2">
    <name type="scientific">Kosmotoga olearia (strain ATCC BAA-1733 / DSM 21960 / TBF 19.5.1)</name>
    <dbReference type="NCBI Taxonomy" id="521045"/>
    <lineage>
        <taxon>Bacteria</taxon>
        <taxon>Thermotogati</taxon>
        <taxon>Thermotogota</taxon>
        <taxon>Thermotogae</taxon>
        <taxon>Kosmotogales</taxon>
        <taxon>Kosmotogaceae</taxon>
        <taxon>Kosmotoga</taxon>
    </lineage>
</organism>
<proteinExistence type="predicted"/>